<feature type="transmembrane region" description="Helical" evidence="7">
    <location>
        <begin position="285"/>
        <end position="310"/>
    </location>
</feature>
<dbReference type="AlphaFoldDB" id="A0A2U1P8S3"/>
<accession>A0A2U1P8S3</accession>
<evidence type="ECO:0000256" key="1">
    <source>
        <dbReference type="ARBA" id="ARBA00004141"/>
    </source>
</evidence>
<feature type="transmembrane region" description="Helical" evidence="7">
    <location>
        <begin position="330"/>
        <end position="352"/>
    </location>
</feature>
<dbReference type="OrthoDB" id="4139357at2759"/>
<comment type="caution">
    <text evidence="9">The sequence shown here is derived from an EMBL/GenBank/DDBJ whole genome shotgun (WGS) entry which is preliminary data.</text>
</comment>
<dbReference type="PANTHER" id="PTHR23511:SF5">
    <property type="entry name" value="MAJOR FACILITATOR-TYPE TRANSPORTER HXNZ-RELATED"/>
    <property type="match status" value="1"/>
</dbReference>
<dbReference type="SUPFAM" id="SSF103473">
    <property type="entry name" value="MFS general substrate transporter"/>
    <property type="match status" value="2"/>
</dbReference>
<keyword evidence="3 7" id="KW-0812">Transmembrane</keyword>
<feature type="transmembrane region" description="Helical" evidence="7">
    <location>
        <begin position="150"/>
        <end position="171"/>
    </location>
</feature>
<dbReference type="PROSITE" id="PS50850">
    <property type="entry name" value="MFS"/>
    <property type="match status" value="2"/>
</dbReference>
<dbReference type="PANTHER" id="PTHR23511">
    <property type="entry name" value="SYNAPTIC VESICLE GLYCOPROTEIN 2"/>
    <property type="match status" value="1"/>
</dbReference>
<feature type="transmembrane region" description="Helical" evidence="7">
    <location>
        <begin position="63"/>
        <end position="81"/>
    </location>
</feature>
<feature type="transmembrane region" description="Helical" evidence="7">
    <location>
        <begin position="177"/>
        <end position="198"/>
    </location>
</feature>
<feature type="transmembrane region" description="Helical" evidence="7">
    <location>
        <begin position="117"/>
        <end position="138"/>
    </location>
</feature>
<feature type="transmembrane region" description="Helical" evidence="7">
    <location>
        <begin position="603"/>
        <end position="624"/>
    </location>
</feature>
<feature type="transmembrane region" description="Helical" evidence="7">
    <location>
        <begin position="359"/>
        <end position="377"/>
    </location>
</feature>
<gene>
    <name evidence="9" type="ORF">CTI12_AA155300</name>
</gene>
<feature type="transmembrane region" description="Helical" evidence="7">
    <location>
        <begin position="549"/>
        <end position="569"/>
    </location>
</feature>
<feature type="transmembrane region" description="Helical" evidence="7">
    <location>
        <begin position="24"/>
        <end position="51"/>
    </location>
</feature>
<evidence type="ECO:0000256" key="6">
    <source>
        <dbReference type="ARBA" id="ARBA00044504"/>
    </source>
</evidence>
<feature type="transmembrane region" description="Helical" evidence="7">
    <location>
        <begin position="771"/>
        <end position="796"/>
    </location>
</feature>
<dbReference type="InterPro" id="IPR005828">
    <property type="entry name" value="MFS_sugar_transport-like"/>
</dbReference>
<evidence type="ECO:0000313" key="10">
    <source>
        <dbReference type="Proteomes" id="UP000245207"/>
    </source>
</evidence>
<dbReference type="Proteomes" id="UP000245207">
    <property type="component" value="Unassembled WGS sequence"/>
</dbReference>
<evidence type="ECO:0000256" key="3">
    <source>
        <dbReference type="ARBA" id="ARBA00022692"/>
    </source>
</evidence>
<feature type="domain" description="Major facilitator superfamily (MFS) profile" evidence="8">
    <location>
        <begin position="512"/>
        <end position="958"/>
    </location>
</feature>
<dbReference type="GO" id="GO:0022857">
    <property type="term" value="F:transmembrane transporter activity"/>
    <property type="evidence" value="ECO:0007669"/>
    <property type="project" value="InterPro"/>
</dbReference>
<dbReference type="FunFam" id="1.20.1250.20:FF:000232">
    <property type="entry name" value="Organic cation/carnitine transporter 7"/>
    <property type="match status" value="2"/>
</dbReference>
<evidence type="ECO:0000256" key="2">
    <source>
        <dbReference type="ARBA" id="ARBA00022448"/>
    </source>
</evidence>
<feature type="transmembrane region" description="Helical" evidence="7">
    <location>
        <begin position="816"/>
        <end position="838"/>
    </location>
</feature>
<comment type="similarity">
    <text evidence="6">Belongs to the major facilitator superfamily. Phosphate:H(+) symporter (TC 2.A.1.9) family.</text>
</comment>
<dbReference type="InterPro" id="IPR036259">
    <property type="entry name" value="MFS_trans_sf"/>
</dbReference>
<feature type="transmembrane region" description="Helical" evidence="7">
    <location>
        <begin position="418"/>
        <end position="438"/>
    </location>
</feature>
<keyword evidence="4 7" id="KW-1133">Transmembrane helix</keyword>
<evidence type="ECO:0000259" key="8">
    <source>
        <dbReference type="PROSITE" id="PS50850"/>
    </source>
</evidence>
<sequence length="976" mass="105385">MGDQGYTYTLDEAISTIGFGNFQLIVLAYAGLGWIAEAMEMMLLSFVGPAIQPKWGLSSSEESLISTVAFFGMLVGAYLWGVVSDSYGRKKGLLGAAIISTVAGLLSAFAPNYTSLLVLRCIVGVGLGGGHVSTSWFLEFIPISNRGLWMVVFSTFWTVGTIMEASLAWLIMPSYGWRWLLGLSAVPYLAALLFYGLVPESPRYLCTQGRLAEAQYILEKGAALNQKELPVGLLISDMIKEVPKNDQLPEITELLPLVSNKTSDSQSKSPSIFMLLSPNLIKTTLLLWFLYFCNNFAYYGIILLTSQLSIGQSECDPPTLQSENIKDPSLYVNVFITSLAELPGLVIAALTLDRIGRKICMEILIISGFFLLLPLVVHQNDIMTTGFLFGARMFVSATFTVACIYAPEVYPTNLRATGVGITTAVGKIGGMVCPLIAVGMGSGCHQTLPVILFEVTILLSGLSIILLPFETKGKELTDNIDSHVQHMGDQGYAYTLDEALSTIGFGKFQVGVLAYAGLGWVAEAMEMMLLSFVGPAIQPEWGLSSSQESLISTVAFFGMLVGALSWGVVSDSYGRKKGFLGSAIITSVAGLLSAFAPNYISLLILRCIVGVGIGCGHVFTSWFLEFVPIPNRGAWMVVFSTFWTVGTIIEASLAWWIMPTYGWRLLLVLSAVPSLVALLSYGLVPESPRYLCTQGRLTEAQSILANGAALNCKDLPKGLLVSDHINESTIEGQSSESTALLSSTKNESNNCQRNPSSIVMLLSPNLTRTTLLLWFLYFGNTFSYYGIVLLTSQLSIGQSECDLTTLQSDNIDDSSLYVNVFITSLAELPGLALAAFILDRVGRKISMEIMLVAGFVLLLPLVVHQNAIMTTGSLFGARMFISASFIVVCIYAPEVYPTHLRTTGVGIATAIGRIGGMVSPLIAVGMGSNCHQTLPVVLFEVIILLSGLSVMLLPFETSGKELADTSDLPVQHVQVE</sequence>
<feature type="transmembrane region" description="Helical" evidence="7">
    <location>
        <begin position="636"/>
        <end position="657"/>
    </location>
</feature>
<evidence type="ECO:0000256" key="7">
    <source>
        <dbReference type="SAM" id="Phobius"/>
    </source>
</evidence>
<dbReference type="Gene3D" id="1.20.1250.20">
    <property type="entry name" value="MFS general substrate transporter like domains"/>
    <property type="match status" value="2"/>
</dbReference>
<comment type="subcellular location">
    <subcellularLocation>
        <location evidence="1">Membrane</location>
        <topology evidence="1">Multi-pass membrane protein</topology>
    </subcellularLocation>
</comment>
<dbReference type="InterPro" id="IPR020846">
    <property type="entry name" value="MFS_dom"/>
</dbReference>
<organism evidence="9 10">
    <name type="scientific">Artemisia annua</name>
    <name type="common">Sweet wormwood</name>
    <dbReference type="NCBI Taxonomy" id="35608"/>
    <lineage>
        <taxon>Eukaryota</taxon>
        <taxon>Viridiplantae</taxon>
        <taxon>Streptophyta</taxon>
        <taxon>Embryophyta</taxon>
        <taxon>Tracheophyta</taxon>
        <taxon>Spermatophyta</taxon>
        <taxon>Magnoliopsida</taxon>
        <taxon>eudicotyledons</taxon>
        <taxon>Gunneridae</taxon>
        <taxon>Pentapetalae</taxon>
        <taxon>asterids</taxon>
        <taxon>campanulids</taxon>
        <taxon>Asterales</taxon>
        <taxon>Asteraceae</taxon>
        <taxon>Asteroideae</taxon>
        <taxon>Anthemideae</taxon>
        <taxon>Artemisiinae</taxon>
        <taxon>Artemisia</taxon>
    </lineage>
</organism>
<dbReference type="EMBL" id="PKPP01001505">
    <property type="protein sequence ID" value="PWA82142.1"/>
    <property type="molecule type" value="Genomic_DNA"/>
</dbReference>
<evidence type="ECO:0000313" key="9">
    <source>
        <dbReference type="EMBL" id="PWA82142.1"/>
    </source>
</evidence>
<feature type="domain" description="Major facilitator superfamily (MFS) profile" evidence="8">
    <location>
        <begin position="26"/>
        <end position="472"/>
    </location>
</feature>
<evidence type="ECO:0000256" key="4">
    <source>
        <dbReference type="ARBA" id="ARBA00022989"/>
    </source>
</evidence>
<feature type="transmembrane region" description="Helical" evidence="7">
    <location>
        <begin position="578"/>
        <end position="597"/>
    </location>
</feature>
<reference evidence="9 10" key="1">
    <citation type="journal article" date="2018" name="Mol. Plant">
        <title>The genome of Artemisia annua provides insight into the evolution of Asteraceae family and artemisinin biosynthesis.</title>
        <authorList>
            <person name="Shen Q."/>
            <person name="Zhang L."/>
            <person name="Liao Z."/>
            <person name="Wang S."/>
            <person name="Yan T."/>
            <person name="Shi P."/>
            <person name="Liu M."/>
            <person name="Fu X."/>
            <person name="Pan Q."/>
            <person name="Wang Y."/>
            <person name="Lv Z."/>
            <person name="Lu X."/>
            <person name="Zhang F."/>
            <person name="Jiang W."/>
            <person name="Ma Y."/>
            <person name="Chen M."/>
            <person name="Hao X."/>
            <person name="Li L."/>
            <person name="Tang Y."/>
            <person name="Lv G."/>
            <person name="Zhou Y."/>
            <person name="Sun X."/>
            <person name="Brodelius P.E."/>
            <person name="Rose J.K.C."/>
            <person name="Tang K."/>
        </authorList>
    </citation>
    <scope>NUCLEOTIDE SEQUENCE [LARGE SCALE GENOMIC DNA]</scope>
    <source>
        <strain evidence="10">cv. Huhao1</strain>
        <tissue evidence="9">Leaf</tissue>
    </source>
</reference>
<feature type="transmembrane region" description="Helical" evidence="7">
    <location>
        <begin position="905"/>
        <end position="927"/>
    </location>
</feature>
<feature type="transmembrane region" description="Helical" evidence="7">
    <location>
        <begin position="450"/>
        <end position="469"/>
    </location>
</feature>
<proteinExistence type="inferred from homology"/>
<feature type="transmembrane region" description="Helical" evidence="7">
    <location>
        <begin position="845"/>
        <end position="863"/>
    </location>
</feature>
<feature type="transmembrane region" description="Helical" evidence="7">
    <location>
        <begin position="93"/>
        <end position="111"/>
    </location>
</feature>
<feature type="transmembrane region" description="Helical" evidence="7">
    <location>
        <begin position="383"/>
        <end position="406"/>
    </location>
</feature>
<keyword evidence="2" id="KW-0813">Transport</keyword>
<protein>
    <submittedName>
        <fullName evidence="9">General substrate transporter</fullName>
    </submittedName>
</protein>
<evidence type="ECO:0000256" key="5">
    <source>
        <dbReference type="ARBA" id="ARBA00023136"/>
    </source>
</evidence>
<keyword evidence="10" id="KW-1185">Reference proteome</keyword>
<name>A0A2U1P8S3_ARTAN</name>
<dbReference type="Pfam" id="PF00083">
    <property type="entry name" value="Sugar_tr"/>
    <property type="match status" value="2"/>
</dbReference>
<keyword evidence="5 7" id="KW-0472">Membrane</keyword>
<dbReference type="GO" id="GO:0016020">
    <property type="term" value="C:membrane"/>
    <property type="evidence" value="ECO:0007669"/>
    <property type="project" value="UniProtKB-SubCell"/>
</dbReference>
<feature type="transmembrane region" description="Helical" evidence="7">
    <location>
        <begin position="663"/>
        <end position="684"/>
    </location>
</feature>
<feature type="transmembrane region" description="Helical" evidence="7">
    <location>
        <begin position="933"/>
        <end position="953"/>
    </location>
</feature>
<feature type="transmembrane region" description="Helical" evidence="7">
    <location>
        <begin position="875"/>
        <end position="893"/>
    </location>
</feature>